<evidence type="ECO:0000313" key="3">
    <source>
        <dbReference type="EMBL" id="RZC24354.1"/>
    </source>
</evidence>
<dbReference type="PANTHER" id="PTHR34539">
    <property type="entry name" value="T6J4.11 PROTEIN"/>
    <property type="match status" value="1"/>
</dbReference>
<evidence type="ECO:0000313" key="4">
    <source>
        <dbReference type="Proteomes" id="UP000289340"/>
    </source>
</evidence>
<feature type="compositionally biased region" description="Basic and acidic residues" evidence="1">
    <location>
        <begin position="1"/>
        <end position="23"/>
    </location>
</feature>
<dbReference type="EMBL" id="KN663306">
    <property type="protein sequence ID" value="KHN12225.1"/>
    <property type="molecule type" value="Genomic_DNA"/>
</dbReference>
<dbReference type="Gramene" id="XM_028346329.1">
    <property type="protein sequence ID" value="XP_028202130.1"/>
    <property type="gene ID" value="LOC114386337"/>
</dbReference>
<protein>
    <submittedName>
        <fullName evidence="2">Uncharacterized protein</fullName>
    </submittedName>
</protein>
<accession>A0A0B2PSZ9</accession>
<reference evidence="3 4" key="2">
    <citation type="submission" date="2018-09" db="EMBL/GenBank/DDBJ databases">
        <title>A high-quality reference genome of wild soybean provides a powerful tool to mine soybean genomes.</title>
        <authorList>
            <person name="Xie M."/>
            <person name="Chung C.Y.L."/>
            <person name="Li M.-W."/>
            <person name="Wong F.-L."/>
            <person name="Chan T.-F."/>
            <person name="Lam H.-M."/>
        </authorList>
    </citation>
    <scope>NUCLEOTIDE SEQUENCE [LARGE SCALE GENOMIC DNA]</scope>
    <source>
        <strain evidence="4">cv. W05</strain>
        <tissue evidence="3">Hypocotyl of etiolated seedlings</tissue>
    </source>
</reference>
<name>A0A0B2PSZ9_GLYSO</name>
<organism evidence="2">
    <name type="scientific">Glycine soja</name>
    <name type="common">Wild soybean</name>
    <dbReference type="NCBI Taxonomy" id="3848"/>
    <lineage>
        <taxon>Eukaryota</taxon>
        <taxon>Viridiplantae</taxon>
        <taxon>Streptophyta</taxon>
        <taxon>Embryophyta</taxon>
        <taxon>Tracheophyta</taxon>
        <taxon>Spermatophyta</taxon>
        <taxon>Magnoliopsida</taxon>
        <taxon>eudicotyledons</taxon>
        <taxon>Gunneridae</taxon>
        <taxon>Pentapetalae</taxon>
        <taxon>rosids</taxon>
        <taxon>fabids</taxon>
        <taxon>Fabales</taxon>
        <taxon>Fabaceae</taxon>
        <taxon>Papilionoideae</taxon>
        <taxon>50 kb inversion clade</taxon>
        <taxon>NPAAA clade</taxon>
        <taxon>indigoferoid/millettioid clade</taxon>
        <taxon>Phaseoleae</taxon>
        <taxon>Glycine</taxon>
        <taxon>Glycine subgen. Soja</taxon>
    </lineage>
</organism>
<dbReference type="EMBL" id="QZWG01000002">
    <property type="protein sequence ID" value="RZC24354.1"/>
    <property type="molecule type" value="Genomic_DNA"/>
</dbReference>
<gene>
    <name evidence="3" type="ORF">D0Y65_003544</name>
    <name evidence="2" type="ORF">glysoja_031573</name>
</gene>
<keyword evidence="4" id="KW-1185">Reference proteome</keyword>
<dbReference type="Proteomes" id="UP000289340">
    <property type="component" value="Chromosome 2"/>
</dbReference>
<dbReference type="PANTHER" id="PTHR34539:SF3">
    <property type="entry name" value="NAC DOMAIN-CONTAINING PROTEIN"/>
    <property type="match status" value="1"/>
</dbReference>
<feature type="region of interest" description="Disordered" evidence="1">
    <location>
        <begin position="1"/>
        <end position="35"/>
    </location>
</feature>
<dbReference type="Proteomes" id="UP000053555">
    <property type="component" value="Unassembled WGS sequence"/>
</dbReference>
<sequence length="183" mass="20757">MEESLVPKRPREEAQVEEEKGLNFEEDYSSSSKRHKPYNHILSLLDSEEEDSTQDLSPLMTTLQQEITCASKNTLDALLVCPTQENDQNTLTITSLEDNNATTSQVLKEDEESDKERVMKHLLQASDDELGIPNSGDGLWGFEDNEFTSGDGFSSLCDKLWELEDERANYYAFLQSELFLGGY</sequence>
<evidence type="ECO:0000313" key="2">
    <source>
        <dbReference type="EMBL" id="KHN12225.1"/>
    </source>
</evidence>
<evidence type="ECO:0000256" key="1">
    <source>
        <dbReference type="SAM" id="MobiDB-lite"/>
    </source>
</evidence>
<proteinExistence type="predicted"/>
<reference evidence="2" key="1">
    <citation type="submission" date="2014-07" db="EMBL/GenBank/DDBJ databases">
        <title>Identification of a novel salt tolerance gene in wild soybean by whole-genome sequencing.</title>
        <authorList>
            <person name="Lam H.-M."/>
            <person name="Qi X."/>
            <person name="Li M.-W."/>
            <person name="Liu X."/>
            <person name="Xie M."/>
            <person name="Ni M."/>
            <person name="Xu X."/>
        </authorList>
    </citation>
    <scope>NUCLEOTIDE SEQUENCE [LARGE SCALE GENOMIC DNA]</scope>
    <source>
        <tissue evidence="2">Root</tissue>
    </source>
</reference>
<dbReference type="AlphaFoldDB" id="A0A0B2PSZ9"/>